<evidence type="ECO:0000256" key="2">
    <source>
        <dbReference type="ARBA" id="ARBA00023002"/>
    </source>
</evidence>
<dbReference type="InterPro" id="IPR002347">
    <property type="entry name" value="SDR_fam"/>
</dbReference>
<evidence type="ECO:0000313" key="6">
    <source>
        <dbReference type="Proteomes" id="UP001501436"/>
    </source>
</evidence>
<proteinExistence type="inferred from homology"/>
<comment type="subunit">
    <text evidence="3">Homotetramer.</text>
</comment>
<keyword evidence="3" id="KW-0276">Fatty acid metabolism</keyword>
<dbReference type="EC" id="1.1.1.100" evidence="3"/>
<organism evidence="5 6">
    <name type="scientific">Mucilaginibacter defluvii</name>
    <dbReference type="NCBI Taxonomy" id="1196019"/>
    <lineage>
        <taxon>Bacteria</taxon>
        <taxon>Pseudomonadati</taxon>
        <taxon>Bacteroidota</taxon>
        <taxon>Sphingobacteriia</taxon>
        <taxon>Sphingobacteriales</taxon>
        <taxon>Sphingobacteriaceae</taxon>
        <taxon>Mucilaginibacter</taxon>
    </lineage>
</organism>
<dbReference type="PANTHER" id="PTHR42879:SF2">
    <property type="entry name" value="3-OXOACYL-[ACYL-CARRIER-PROTEIN] REDUCTASE FABG"/>
    <property type="match status" value="1"/>
</dbReference>
<dbReference type="InterPro" id="IPR057326">
    <property type="entry name" value="KR_dom"/>
</dbReference>
<protein>
    <recommendedName>
        <fullName evidence="3">3-oxoacyl-[acyl-carrier-protein] reductase</fullName>
        <ecNumber evidence="3">1.1.1.100</ecNumber>
    </recommendedName>
</protein>
<evidence type="ECO:0000259" key="4">
    <source>
        <dbReference type="SMART" id="SM00822"/>
    </source>
</evidence>
<comment type="function">
    <text evidence="3">Catalyzes the NADPH-dependent reduction of beta-ketoacyl-ACP substrates to beta-hydroxyacyl-ACP products, the first reductive step in the elongation cycle of fatty acid biosynthesis.</text>
</comment>
<feature type="domain" description="Ketoreductase" evidence="4">
    <location>
        <begin position="7"/>
        <end position="192"/>
    </location>
</feature>
<evidence type="ECO:0000313" key="5">
    <source>
        <dbReference type="EMBL" id="GAA4903937.1"/>
    </source>
</evidence>
<keyword evidence="3" id="KW-0521">NADP</keyword>
<keyword evidence="3" id="KW-0275">Fatty acid biosynthesis</keyword>
<dbReference type="InterPro" id="IPR036291">
    <property type="entry name" value="NAD(P)-bd_dom_sf"/>
</dbReference>
<dbReference type="InterPro" id="IPR020904">
    <property type="entry name" value="Sc_DH/Rdtase_CS"/>
</dbReference>
<comment type="catalytic activity">
    <reaction evidence="3">
        <text>a (3R)-hydroxyacyl-[ACP] + NADP(+) = a 3-oxoacyl-[ACP] + NADPH + H(+)</text>
        <dbReference type="Rhea" id="RHEA:17397"/>
        <dbReference type="Rhea" id="RHEA-COMP:9916"/>
        <dbReference type="Rhea" id="RHEA-COMP:9945"/>
        <dbReference type="ChEBI" id="CHEBI:15378"/>
        <dbReference type="ChEBI" id="CHEBI:57783"/>
        <dbReference type="ChEBI" id="CHEBI:58349"/>
        <dbReference type="ChEBI" id="CHEBI:78776"/>
        <dbReference type="ChEBI" id="CHEBI:78827"/>
        <dbReference type="EC" id="1.1.1.100"/>
    </reaction>
</comment>
<comment type="pathway">
    <text evidence="3">Lipid metabolism; fatty acid biosynthesis.</text>
</comment>
<comment type="caution">
    <text evidence="5">The sequence shown here is derived from an EMBL/GenBank/DDBJ whole genome shotgun (WGS) entry which is preliminary data.</text>
</comment>
<keyword evidence="2 3" id="KW-0560">Oxidoreductase</keyword>
<dbReference type="RefSeq" id="WP_345329134.1">
    <property type="nucleotide sequence ID" value="NZ_BAABJI010000001.1"/>
</dbReference>
<keyword evidence="6" id="KW-1185">Reference proteome</keyword>
<dbReference type="SMART" id="SM00822">
    <property type="entry name" value="PKS_KR"/>
    <property type="match status" value="1"/>
</dbReference>
<evidence type="ECO:0000256" key="1">
    <source>
        <dbReference type="ARBA" id="ARBA00006484"/>
    </source>
</evidence>
<dbReference type="PRINTS" id="PR00081">
    <property type="entry name" value="GDHRDH"/>
</dbReference>
<dbReference type="InterPro" id="IPR050259">
    <property type="entry name" value="SDR"/>
</dbReference>
<dbReference type="InterPro" id="IPR011284">
    <property type="entry name" value="3oxo_ACP_reduc"/>
</dbReference>
<accession>A0ABP9FJZ5</accession>
<dbReference type="NCBIfam" id="TIGR01830">
    <property type="entry name" value="3oxo_ACP_reduc"/>
    <property type="match status" value="1"/>
</dbReference>
<dbReference type="PRINTS" id="PR00080">
    <property type="entry name" value="SDRFAMILY"/>
</dbReference>
<keyword evidence="3" id="KW-0444">Lipid biosynthesis</keyword>
<gene>
    <name evidence="5" type="primary">fabG</name>
    <name evidence="5" type="ORF">GCM10023313_03120</name>
</gene>
<keyword evidence="3" id="KW-0443">Lipid metabolism</keyword>
<name>A0ABP9FJZ5_9SPHI</name>
<dbReference type="EMBL" id="BAABJI010000001">
    <property type="protein sequence ID" value="GAA4903937.1"/>
    <property type="molecule type" value="Genomic_DNA"/>
</dbReference>
<dbReference type="PROSITE" id="PS00061">
    <property type="entry name" value="ADH_SHORT"/>
    <property type="match status" value="1"/>
</dbReference>
<dbReference type="Proteomes" id="UP001501436">
    <property type="component" value="Unassembled WGS sequence"/>
</dbReference>
<dbReference type="NCBIfam" id="NF005559">
    <property type="entry name" value="PRK07231.1"/>
    <property type="match status" value="1"/>
</dbReference>
<dbReference type="Gene3D" id="3.40.50.720">
    <property type="entry name" value="NAD(P)-binding Rossmann-like Domain"/>
    <property type="match status" value="1"/>
</dbReference>
<comment type="similarity">
    <text evidence="1 3">Belongs to the short-chain dehydrogenases/reductases (SDR) family.</text>
</comment>
<evidence type="ECO:0000256" key="3">
    <source>
        <dbReference type="RuleBase" id="RU366074"/>
    </source>
</evidence>
<dbReference type="SUPFAM" id="SSF51735">
    <property type="entry name" value="NAD(P)-binding Rossmann-fold domains"/>
    <property type="match status" value="1"/>
</dbReference>
<dbReference type="CDD" id="cd05333">
    <property type="entry name" value="BKR_SDR_c"/>
    <property type="match status" value="1"/>
</dbReference>
<dbReference type="Pfam" id="PF13561">
    <property type="entry name" value="adh_short_C2"/>
    <property type="match status" value="1"/>
</dbReference>
<sequence>MKLLEGKVALVTGASKGIGRKIAEKFAEQGAKVAFTYLSSVEKGQALEQELQSFGTQVKGYRSDASKFDEAEKLINDIVTDFGTIDVVVNNAGITKDGLLMRMTEEQWDEVLDVNLKSIFNVTKAASKIMMKNRKGAFINMSSVVGVQGNAGQSNYAASKAGIIGFSKSIAKELGSRGIRTNVVAPGFIRTEMTDVLDPKIVEGWTANIPLKRAGETEDIANACVFLASDMAAYITGQVIAVDGGML</sequence>
<dbReference type="PANTHER" id="PTHR42879">
    <property type="entry name" value="3-OXOACYL-(ACYL-CARRIER-PROTEIN) REDUCTASE"/>
    <property type="match status" value="1"/>
</dbReference>
<dbReference type="NCBIfam" id="NF009466">
    <property type="entry name" value="PRK12826.1-2"/>
    <property type="match status" value="1"/>
</dbReference>
<reference evidence="6" key="1">
    <citation type="journal article" date="2019" name="Int. J. Syst. Evol. Microbiol.">
        <title>The Global Catalogue of Microorganisms (GCM) 10K type strain sequencing project: providing services to taxonomists for standard genome sequencing and annotation.</title>
        <authorList>
            <consortium name="The Broad Institute Genomics Platform"/>
            <consortium name="The Broad Institute Genome Sequencing Center for Infectious Disease"/>
            <person name="Wu L."/>
            <person name="Ma J."/>
        </authorList>
    </citation>
    <scope>NUCLEOTIDE SEQUENCE [LARGE SCALE GENOMIC DNA]</scope>
    <source>
        <strain evidence="6">JCM 18283</strain>
    </source>
</reference>